<dbReference type="EMBL" id="BSPW01000098">
    <property type="protein sequence ID" value="GLT20261.1"/>
    <property type="molecule type" value="Genomic_DNA"/>
</dbReference>
<feature type="signal peptide" evidence="1">
    <location>
        <begin position="1"/>
        <end position="22"/>
    </location>
</feature>
<comment type="caution">
    <text evidence="2">The sequence shown here is derived from an EMBL/GenBank/DDBJ whole genome shotgun (WGS) entry which is preliminary data.</text>
</comment>
<evidence type="ECO:0000256" key="1">
    <source>
        <dbReference type="SAM" id="SignalP"/>
    </source>
</evidence>
<dbReference type="Proteomes" id="UP001157138">
    <property type="component" value="Unassembled WGS sequence"/>
</dbReference>
<feature type="chain" id="PRO_5046772915" evidence="1">
    <location>
        <begin position="23"/>
        <end position="179"/>
    </location>
</feature>
<accession>A0ABQ6F5P8</accession>
<gene>
    <name evidence="2" type="ORF">GCM10007938_40440</name>
</gene>
<evidence type="ECO:0000313" key="3">
    <source>
        <dbReference type="Proteomes" id="UP001157138"/>
    </source>
</evidence>
<dbReference type="RefSeq" id="WP_284194080.1">
    <property type="nucleotide sequence ID" value="NZ_BSPW01000098.1"/>
</dbReference>
<name>A0ABQ6F5P8_9VIBR</name>
<proteinExistence type="predicted"/>
<keyword evidence="3" id="KW-1185">Reference proteome</keyword>
<evidence type="ECO:0000313" key="2">
    <source>
        <dbReference type="EMBL" id="GLT20261.1"/>
    </source>
</evidence>
<sequence length="179" mass="20480">MNNKLSLICSVIVWSQSLIAYAAWCDANPEGLCIDRLNENDNKVRAWFDKNVHFESLLVGYDLQSEQGWSATLQQRAIYTEWNISSRADYTSGNNQSVWFSAYRARGASCWKRSERLYFHENWAGTNFIQRLRDRPDSPASEITYQDMIDRINPQGVMFDNHGQSVAFCVGDAEVSSSS</sequence>
<protein>
    <submittedName>
        <fullName evidence="2">Uncharacterized protein</fullName>
    </submittedName>
</protein>
<organism evidence="2 3">
    <name type="scientific">Vibrio zhanjiangensis</name>
    <dbReference type="NCBI Taxonomy" id="1046128"/>
    <lineage>
        <taxon>Bacteria</taxon>
        <taxon>Pseudomonadati</taxon>
        <taxon>Pseudomonadota</taxon>
        <taxon>Gammaproteobacteria</taxon>
        <taxon>Vibrionales</taxon>
        <taxon>Vibrionaceae</taxon>
        <taxon>Vibrio</taxon>
    </lineage>
</organism>
<keyword evidence="1" id="KW-0732">Signal</keyword>
<reference evidence="3" key="1">
    <citation type="journal article" date="2019" name="Int. J. Syst. Evol. Microbiol.">
        <title>The Global Catalogue of Microorganisms (GCM) 10K type strain sequencing project: providing services to taxonomists for standard genome sequencing and annotation.</title>
        <authorList>
            <consortium name="The Broad Institute Genomics Platform"/>
            <consortium name="The Broad Institute Genome Sequencing Center for Infectious Disease"/>
            <person name="Wu L."/>
            <person name="Ma J."/>
        </authorList>
    </citation>
    <scope>NUCLEOTIDE SEQUENCE [LARGE SCALE GENOMIC DNA]</scope>
    <source>
        <strain evidence="3">NBRC 108723</strain>
    </source>
</reference>